<dbReference type="SUPFAM" id="SSF141086">
    <property type="entry name" value="Agglutinin HPA-like"/>
    <property type="match status" value="1"/>
</dbReference>
<proteinExistence type="predicted"/>
<dbReference type="Gene3D" id="2.60.40.2080">
    <property type="match status" value="1"/>
</dbReference>
<evidence type="ECO:0000313" key="2">
    <source>
        <dbReference type="EMBL" id="MDK3017433.1"/>
    </source>
</evidence>
<gene>
    <name evidence="2" type="ORF">QO033_07075</name>
</gene>
<dbReference type="Pfam" id="PF09458">
    <property type="entry name" value="H_lectin"/>
    <property type="match status" value="1"/>
</dbReference>
<name>A0ABT7EYL7_9RHOB</name>
<dbReference type="InterPro" id="IPR037221">
    <property type="entry name" value="H-type_lectin_dom_sf"/>
</dbReference>
<dbReference type="InterPro" id="IPR052487">
    <property type="entry name" value="Galactose-binding_lectin"/>
</dbReference>
<reference evidence="2 3" key="1">
    <citation type="submission" date="2023-05" db="EMBL/GenBank/DDBJ databases">
        <title>Pseudodonghicola sp. nov.</title>
        <authorList>
            <person name="Huang J."/>
        </authorList>
    </citation>
    <scope>NUCLEOTIDE SEQUENCE [LARGE SCALE GENOMIC DNA]</scope>
    <source>
        <strain evidence="2 3">IC7</strain>
    </source>
</reference>
<sequence length="116" mass="13145">MKTLQNHLIGVDQGDVPLFSDFEDGGEMWTGQGPREKRRTIPFSSPFRQPPAVHLSISMLDADTAAAVRLELKPEAVTREGFDIVCRTWLDTRIARMRVTWLAIGSLPHEDDWDLI</sequence>
<accession>A0ABT7EYL7</accession>
<evidence type="ECO:0000259" key="1">
    <source>
        <dbReference type="Pfam" id="PF09458"/>
    </source>
</evidence>
<dbReference type="InterPro" id="IPR019019">
    <property type="entry name" value="H-type_lectin_domain"/>
</dbReference>
<organism evidence="2 3">
    <name type="scientific">Pseudodonghicola flavimaris</name>
    <dbReference type="NCBI Taxonomy" id="3050036"/>
    <lineage>
        <taxon>Bacteria</taxon>
        <taxon>Pseudomonadati</taxon>
        <taxon>Pseudomonadota</taxon>
        <taxon>Alphaproteobacteria</taxon>
        <taxon>Rhodobacterales</taxon>
        <taxon>Paracoccaceae</taxon>
        <taxon>Pseudodonghicola</taxon>
    </lineage>
</organism>
<evidence type="ECO:0000313" key="3">
    <source>
        <dbReference type="Proteomes" id="UP001243757"/>
    </source>
</evidence>
<dbReference type="EMBL" id="JASNJD010000004">
    <property type="protein sequence ID" value="MDK3017433.1"/>
    <property type="molecule type" value="Genomic_DNA"/>
</dbReference>
<protein>
    <submittedName>
        <fullName evidence="2">H-type lectin domain-containing protein</fullName>
    </submittedName>
</protein>
<feature type="domain" description="H-type lectin" evidence="1">
    <location>
        <begin position="39"/>
        <end position="104"/>
    </location>
</feature>
<dbReference type="RefSeq" id="WP_284480249.1">
    <property type="nucleotide sequence ID" value="NZ_JASNJD010000004.1"/>
</dbReference>
<dbReference type="PANTHER" id="PTHR46938">
    <property type="entry name" value="DISCOIDIN-1 SUBUNIT A-RELATED-RELATED"/>
    <property type="match status" value="1"/>
</dbReference>
<dbReference type="Proteomes" id="UP001243757">
    <property type="component" value="Unassembled WGS sequence"/>
</dbReference>
<keyword evidence="3" id="KW-1185">Reference proteome</keyword>
<comment type="caution">
    <text evidence="2">The sequence shown here is derived from an EMBL/GenBank/DDBJ whole genome shotgun (WGS) entry which is preliminary data.</text>
</comment>